<dbReference type="SUPFAM" id="SSF48452">
    <property type="entry name" value="TPR-like"/>
    <property type="match status" value="1"/>
</dbReference>
<feature type="region of interest" description="Disordered" evidence="1">
    <location>
        <begin position="257"/>
        <end position="287"/>
    </location>
</feature>
<protein>
    <submittedName>
        <fullName evidence="2">Tetratricopeptide (TPR) repeat protein</fullName>
    </submittedName>
</protein>
<sequence length="287" mass="31466">MSDQARQLLRDALRARRILGHDVEDPGPSALEDADGVRHWFDERRDDVVAAVLEGDETSVALLAHVWRALPPDADEAWCRRLYDCATPLAAALPRSRPLAAAFRAGAEVLRERGLHRLAAALGMRELAVHRLLDDPEPTVDALTSLAAAYRAQGRLHRVIGCADEVLELRIVHEQPEGIARALAHLGALMIEAGRLTTAVNYLTRADKVFDGLPPTPDRARTQVVFARALWLSGDEAAARRRLHRVLPDLTGEDARQARELLDLPTGSTPGSGAQQRQDELDQQSDG</sequence>
<accession>A0A841CGI0</accession>
<dbReference type="RefSeq" id="WP_184691210.1">
    <property type="nucleotide sequence ID" value="NZ_JACHJN010000004.1"/>
</dbReference>
<evidence type="ECO:0000313" key="3">
    <source>
        <dbReference type="Proteomes" id="UP000547510"/>
    </source>
</evidence>
<dbReference type="EMBL" id="JACHJN010000004">
    <property type="protein sequence ID" value="MBB5956419.1"/>
    <property type="molecule type" value="Genomic_DNA"/>
</dbReference>
<dbReference type="AlphaFoldDB" id="A0A841CGI0"/>
<evidence type="ECO:0000313" key="2">
    <source>
        <dbReference type="EMBL" id="MBB5956419.1"/>
    </source>
</evidence>
<comment type="caution">
    <text evidence="2">The sequence shown here is derived from an EMBL/GenBank/DDBJ whole genome shotgun (WGS) entry which is preliminary data.</text>
</comment>
<keyword evidence="3" id="KW-1185">Reference proteome</keyword>
<gene>
    <name evidence="2" type="ORF">FHS29_003005</name>
</gene>
<reference evidence="2 3" key="1">
    <citation type="submission" date="2020-08" db="EMBL/GenBank/DDBJ databases">
        <title>Genomic Encyclopedia of Type Strains, Phase III (KMG-III): the genomes of soil and plant-associated and newly described type strains.</title>
        <authorList>
            <person name="Whitman W."/>
        </authorList>
    </citation>
    <scope>NUCLEOTIDE SEQUENCE [LARGE SCALE GENOMIC DNA]</scope>
    <source>
        <strain evidence="2 3">CECT 8640</strain>
    </source>
</reference>
<proteinExistence type="predicted"/>
<evidence type="ECO:0000256" key="1">
    <source>
        <dbReference type="SAM" id="MobiDB-lite"/>
    </source>
</evidence>
<feature type="compositionally biased region" description="Polar residues" evidence="1">
    <location>
        <begin position="266"/>
        <end position="276"/>
    </location>
</feature>
<organism evidence="2 3">
    <name type="scientific">Saccharothrix tamanrassetensis</name>
    <dbReference type="NCBI Taxonomy" id="1051531"/>
    <lineage>
        <taxon>Bacteria</taxon>
        <taxon>Bacillati</taxon>
        <taxon>Actinomycetota</taxon>
        <taxon>Actinomycetes</taxon>
        <taxon>Pseudonocardiales</taxon>
        <taxon>Pseudonocardiaceae</taxon>
        <taxon>Saccharothrix</taxon>
    </lineage>
</organism>
<name>A0A841CGI0_9PSEU</name>
<dbReference type="Proteomes" id="UP000547510">
    <property type="component" value="Unassembled WGS sequence"/>
</dbReference>
<dbReference type="Gene3D" id="1.25.40.10">
    <property type="entry name" value="Tetratricopeptide repeat domain"/>
    <property type="match status" value="1"/>
</dbReference>
<dbReference type="InterPro" id="IPR011990">
    <property type="entry name" value="TPR-like_helical_dom_sf"/>
</dbReference>